<reference evidence="12 13" key="1">
    <citation type="submission" date="2013-05" db="EMBL/GenBank/DDBJ databases">
        <title>Complete genome sequence of the lipase-producing bacterium Photobacterium gaetbulicola Gung47.</title>
        <authorList>
            <person name="Kim Y.-O."/>
        </authorList>
    </citation>
    <scope>NUCLEOTIDE SEQUENCE [LARGE SCALE GENOMIC DNA]</scope>
    <source>
        <strain evidence="12 13">Gung47</strain>
    </source>
</reference>
<proteinExistence type="inferred from homology"/>
<feature type="region of interest" description="Disordered" evidence="10">
    <location>
        <begin position="1"/>
        <end position="27"/>
    </location>
</feature>
<evidence type="ECO:0000256" key="6">
    <source>
        <dbReference type="ARBA" id="ARBA00022968"/>
    </source>
</evidence>
<dbReference type="Pfam" id="PF04442">
    <property type="entry name" value="CtaG_Cox11"/>
    <property type="match status" value="1"/>
</dbReference>
<keyword evidence="7 11" id="KW-1133">Transmembrane helix</keyword>
<dbReference type="SUPFAM" id="SSF110111">
    <property type="entry name" value="Ctag/Cox11"/>
    <property type="match status" value="1"/>
</dbReference>
<evidence type="ECO:0000256" key="1">
    <source>
        <dbReference type="ARBA" id="ARBA00004007"/>
    </source>
</evidence>
<dbReference type="KEGG" id="pgb:H744_2c0433"/>
<comment type="similarity">
    <text evidence="3">Belongs to the COX11/CtaG family.</text>
</comment>
<dbReference type="GO" id="GO:0005886">
    <property type="term" value="C:plasma membrane"/>
    <property type="evidence" value="ECO:0007669"/>
    <property type="project" value="UniProtKB-SubCell"/>
</dbReference>
<dbReference type="PATRIC" id="fig|658445.3.peg.2330"/>
<dbReference type="Proteomes" id="UP000032303">
    <property type="component" value="Chromosome 2"/>
</dbReference>
<organism evidence="12 13">
    <name type="scientific">Photobacterium gaetbulicola Gung47</name>
    <dbReference type="NCBI Taxonomy" id="658445"/>
    <lineage>
        <taxon>Bacteria</taxon>
        <taxon>Pseudomonadati</taxon>
        <taxon>Pseudomonadota</taxon>
        <taxon>Gammaproteobacteria</taxon>
        <taxon>Vibrionales</taxon>
        <taxon>Vibrionaceae</taxon>
        <taxon>Photobacterium</taxon>
    </lineage>
</organism>
<dbReference type="HOGENOM" id="CLU_045000_5_2_6"/>
<dbReference type="GO" id="GO:0005507">
    <property type="term" value="F:copper ion binding"/>
    <property type="evidence" value="ECO:0007669"/>
    <property type="project" value="InterPro"/>
</dbReference>
<evidence type="ECO:0000256" key="9">
    <source>
        <dbReference type="ARBA" id="ARBA00023136"/>
    </source>
</evidence>
<evidence type="ECO:0000256" key="2">
    <source>
        <dbReference type="ARBA" id="ARBA00004382"/>
    </source>
</evidence>
<evidence type="ECO:0000313" key="13">
    <source>
        <dbReference type="Proteomes" id="UP000032303"/>
    </source>
</evidence>
<evidence type="ECO:0000256" key="10">
    <source>
        <dbReference type="SAM" id="MobiDB-lite"/>
    </source>
</evidence>
<keyword evidence="6" id="KW-0735">Signal-anchor</keyword>
<dbReference type="STRING" id="658445.H744_2c0433"/>
<feature type="compositionally biased region" description="Basic and acidic residues" evidence="10">
    <location>
        <begin position="1"/>
        <end position="15"/>
    </location>
</feature>
<dbReference type="InterPro" id="IPR007533">
    <property type="entry name" value="Cyt_c_oxidase_assmbl_CtaG"/>
</dbReference>
<dbReference type="EMBL" id="CP005974">
    <property type="protein sequence ID" value="AJR07169.1"/>
    <property type="molecule type" value="Genomic_DNA"/>
</dbReference>
<keyword evidence="9 11" id="KW-0472">Membrane</keyword>
<dbReference type="AlphaFoldDB" id="A0A0C5WQ50"/>
<sequence length="205" mass="22493">MDKPQFDQAPDKQPDLQDGMASAKNMAPAKKKQRSIWSLTLMAVAMFGFAFALVPLYDVFCDITGINGKTSDTQAAASERVDTSREVTVEFVSYINPGVQWTFEPEVKTLVVYPGQTHTITYKAKNLTGQETVGQAVPSVSPGQGARYLNKIECFCFNRQPLAAGETASLPLIFYVDPELPEDINTLTLAYTLYNAQPDAPAQTQ</sequence>
<feature type="transmembrane region" description="Helical" evidence="11">
    <location>
        <begin position="36"/>
        <end position="57"/>
    </location>
</feature>
<dbReference type="PANTHER" id="PTHR21320:SF3">
    <property type="entry name" value="CYTOCHROME C OXIDASE ASSEMBLY PROTEIN COX11, MITOCHONDRIAL-RELATED"/>
    <property type="match status" value="1"/>
</dbReference>
<dbReference type="PANTHER" id="PTHR21320">
    <property type="entry name" value="CYTOCHROME C OXIDASE ASSEMBLY PROTEIN COX11-RELATED"/>
    <property type="match status" value="1"/>
</dbReference>
<accession>A0A0C5WQ50</accession>
<evidence type="ECO:0000256" key="3">
    <source>
        <dbReference type="ARBA" id="ARBA00009620"/>
    </source>
</evidence>
<evidence type="ECO:0000256" key="7">
    <source>
        <dbReference type="ARBA" id="ARBA00022989"/>
    </source>
</evidence>
<gene>
    <name evidence="12" type="ORF">H744_2c0433</name>
</gene>
<comment type="subcellular location">
    <subcellularLocation>
        <location evidence="2">Cell inner membrane</location>
        <topology evidence="2">Single-pass type II membrane protein</topology>
        <orientation evidence="2">Periplasmic side</orientation>
    </subcellularLocation>
</comment>
<evidence type="ECO:0000313" key="12">
    <source>
        <dbReference type="EMBL" id="AJR07169.1"/>
    </source>
</evidence>
<dbReference type="Gene3D" id="2.60.370.10">
    <property type="entry name" value="Ctag/Cox11"/>
    <property type="match status" value="1"/>
</dbReference>
<protein>
    <recommendedName>
        <fullName evidence="4">Cytochrome c oxidase assembly protein CtaG</fullName>
    </recommendedName>
</protein>
<evidence type="ECO:0000256" key="5">
    <source>
        <dbReference type="ARBA" id="ARBA00022692"/>
    </source>
</evidence>
<evidence type="ECO:0000256" key="11">
    <source>
        <dbReference type="SAM" id="Phobius"/>
    </source>
</evidence>
<dbReference type="PIRSF" id="PIRSF005413">
    <property type="entry name" value="COX11"/>
    <property type="match status" value="1"/>
</dbReference>
<keyword evidence="8" id="KW-0186">Copper</keyword>
<evidence type="ECO:0000256" key="4">
    <source>
        <dbReference type="ARBA" id="ARBA00015384"/>
    </source>
</evidence>
<dbReference type="NCBIfam" id="NF003465">
    <property type="entry name" value="PRK05089.1"/>
    <property type="match status" value="1"/>
</dbReference>
<dbReference type="InterPro" id="IPR023471">
    <property type="entry name" value="CtaG/Cox11_dom_sf"/>
</dbReference>
<keyword evidence="5 11" id="KW-0812">Transmembrane</keyword>
<comment type="function">
    <text evidence="1">Exerts its effect at some terminal stage of cytochrome c oxidase synthesis, probably by being involved in the insertion of the copper B into subunit I.</text>
</comment>
<evidence type="ECO:0000256" key="8">
    <source>
        <dbReference type="ARBA" id="ARBA00023008"/>
    </source>
</evidence>
<keyword evidence="13" id="KW-1185">Reference proteome</keyword>
<name>A0A0C5WQ50_9GAMM</name>